<protein>
    <submittedName>
        <fullName evidence="1">DUF3052 domain-containing protein</fullName>
    </submittedName>
</protein>
<dbReference type="EMBL" id="CP046401">
    <property type="protein sequence ID" value="QGY47384.1"/>
    <property type="molecule type" value="Genomic_DNA"/>
</dbReference>
<evidence type="ECO:0000313" key="1">
    <source>
        <dbReference type="EMBL" id="QGY47384.1"/>
    </source>
</evidence>
<gene>
    <name evidence="1" type="ORF">GM418_28065</name>
</gene>
<dbReference type="Proteomes" id="UP000428260">
    <property type="component" value="Chromosome"/>
</dbReference>
<evidence type="ECO:0000313" key="2">
    <source>
        <dbReference type="Proteomes" id="UP000428260"/>
    </source>
</evidence>
<reference evidence="1 2" key="1">
    <citation type="submission" date="2019-11" db="EMBL/GenBank/DDBJ databases">
        <authorList>
            <person name="Zheng R.K."/>
            <person name="Sun C.M."/>
        </authorList>
    </citation>
    <scope>NUCLEOTIDE SEQUENCE [LARGE SCALE GENOMIC DNA]</scope>
    <source>
        <strain evidence="1 2">WC007</strain>
    </source>
</reference>
<dbReference type="KEGG" id="mcos:GM418_28065"/>
<dbReference type="AlphaFoldDB" id="A0A6I6KB10"/>
<organism evidence="1 2">
    <name type="scientific">Maribellus comscasis</name>
    <dbReference type="NCBI Taxonomy" id="2681766"/>
    <lineage>
        <taxon>Bacteria</taxon>
        <taxon>Pseudomonadati</taxon>
        <taxon>Bacteroidota</taxon>
        <taxon>Bacteroidia</taxon>
        <taxon>Marinilabiliales</taxon>
        <taxon>Prolixibacteraceae</taxon>
        <taxon>Maribellus</taxon>
    </lineage>
</organism>
<dbReference type="RefSeq" id="WP_158871203.1">
    <property type="nucleotide sequence ID" value="NZ_CP046401.1"/>
</dbReference>
<accession>A0A6I6KB10</accession>
<sequence>MKTAGYSGTPLAKKLGIKNGFKIKIVSAPNNYFSLFADLPTDIKEINDTEIKKNFIHFFVRSQLELESSIAQLKKELAQNGMLWISWPKKSAKTGSDLDGNIVRETGIKNGFVDIKVCAVSEIWSGLKFVIPRNKRK</sequence>
<keyword evidence="2" id="KW-1185">Reference proteome</keyword>
<name>A0A6I6KB10_9BACT</name>
<proteinExistence type="predicted"/>